<reference evidence="3 4" key="1">
    <citation type="submission" date="2019-02" db="EMBL/GenBank/DDBJ databases">
        <authorList>
            <consortium name="Pathogen Informatics"/>
        </authorList>
    </citation>
    <scope>NUCLEOTIDE SEQUENCE [LARGE SCALE GENOMIC DNA]</scope>
    <source>
        <strain evidence="3 4">3012STDY6756504</strain>
    </source>
</reference>
<dbReference type="RefSeq" id="WP_130917982.1">
    <property type="nucleotide sequence ID" value="NZ_LR215973.1"/>
</dbReference>
<dbReference type="GO" id="GO:0008233">
    <property type="term" value="F:peptidase activity"/>
    <property type="evidence" value="ECO:0007669"/>
    <property type="project" value="UniProtKB-KW"/>
</dbReference>
<proteinExistence type="predicted"/>
<keyword evidence="3" id="KW-0067">ATP-binding</keyword>
<name>A0A4U8W263_9NOCA</name>
<dbReference type="GO" id="GO:0006508">
    <property type="term" value="P:proteolysis"/>
    <property type="evidence" value="ECO:0007669"/>
    <property type="project" value="UniProtKB-KW"/>
</dbReference>
<dbReference type="PROSITE" id="PS51903">
    <property type="entry name" value="CLP_R"/>
    <property type="match status" value="1"/>
</dbReference>
<dbReference type="GO" id="GO:0005524">
    <property type="term" value="F:ATP binding"/>
    <property type="evidence" value="ECO:0007669"/>
    <property type="project" value="UniProtKB-KW"/>
</dbReference>
<dbReference type="Pfam" id="PF02861">
    <property type="entry name" value="Clp_N"/>
    <property type="match status" value="2"/>
</dbReference>
<dbReference type="SUPFAM" id="SSF81923">
    <property type="entry name" value="Double Clp-N motif"/>
    <property type="match status" value="1"/>
</dbReference>
<evidence type="ECO:0000259" key="2">
    <source>
        <dbReference type="PROSITE" id="PS51903"/>
    </source>
</evidence>
<dbReference type="Gene3D" id="1.10.1780.10">
    <property type="entry name" value="Clp, N-terminal domain"/>
    <property type="match status" value="2"/>
</dbReference>
<evidence type="ECO:0000256" key="1">
    <source>
        <dbReference type="PROSITE-ProRule" id="PRU01251"/>
    </source>
</evidence>
<feature type="domain" description="Clp R" evidence="2">
    <location>
        <begin position="2"/>
        <end position="192"/>
    </location>
</feature>
<dbReference type="Proteomes" id="UP000290439">
    <property type="component" value="Chromosome"/>
</dbReference>
<sequence>MFERFSKHARMAVVVAQEEARQLRAPEIRVEHLLLGVLSQAEPAMKDALAAAGLTHEQVSDALAEDGKNAPLGDRDAEALRSIGIDLDAVRDSLEATFGEDALDRAEPPQPRGRFGRGGMNFGHIRFSRDAKKTLELSLREALARKDKSIESGHILLAILRAPNATTAALIGGEEQADALRTRVHALLDRAA</sequence>
<organism evidence="3 4">
    <name type="scientific">Nocardia cyriacigeorgica</name>
    <dbReference type="NCBI Taxonomy" id="135487"/>
    <lineage>
        <taxon>Bacteria</taxon>
        <taxon>Bacillati</taxon>
        <taxon>Actinomycetota</taxon>
        <taxon>Actinomycetes</taxon>
        <taxon>Mycobacteriales</taxon>
        <taxon>Nocardiaceae</taxon>
        <taxon>Nocardia</taxon>
    </lineage>
</organism>
<dbReference type="EMBL" id="LR215973">
    <property type="protein sequence ID" value="VFA99952.1"/>
    <property type="molecule type" value="Genomic_DNA"/>
</dbReference>
<dbReference type="InterPro" id="IPR036628">
    <property type="entry name" value="Clp_N_dom_sf"/>
</dbReference>
<keyword evidence="1" id="KW-0677">Repeat</keyword>
<evidence type="ECO:0000313" key="3">
    <source>
        <dbReference type="EMBL" id="VFA99952.1"/>
    </source>
</evidence>
<dbReference type="InterPro" id="IPR004176">
    <property type="entry name" value="Clp_R_N"/>
</dbReference>
<protein>
    <submittedName>
        <fullName evidence="3">Probable ATP-dependent Clp protease ATP-binding subunit</fullName>
    </submittedName>
</protein>
<accession>A0A4U8W263</accession>
<keyword evidence="3" id="KW-0547">Nucleotide-binding</keyword>
<keyword evidence="3" id="KW-0645">Protease</keyword>
<evidence type="ECO:0000313" key="4">
    <source>
        <dbReference type="Proteomes" id="UP000290439"/>
    </source>
</evidence>
<dbReference type="AlphaFoldDB" id="A0A4U8W263"/>
<keyword evidence="3" id="KW-0378">Hydrolase</keyword>
<gene>
    <name evidence="3" type="primary">clpC_2</name>
    <name evidence="3" type="ORF">NCTC10797_03744</name>
</gene>